<accession>A0A218ZDD1</accession>
<feature type="transmembrane region" description="Helical" evidence="7">
    <location>
        <begin position="148"/>
        <end position="169"/>
    </location>
</feature>
<keyword evidence="3 7" id="KW-0812">Transmembrane</keyword>
<dbReference type="FunFam" id="1.20.1740.10:FF:000017">
    <property type="entry name" value="Amino acid permease"/>
    <property type="match status" value="1"/>
</dbReference>
<feature type="transmembrane region" description="Helical" evidence="7">
    <location>
        <begin position="189"/>
        <end position="210"/>
    </location>
</feature>
<feature type="domain" description="Amino acid permease/ SLC12A" evidence="8">
    <location>
        <begin position="5"/>
        <end position="463"/>
    </location>
</feature>
<dbReference type="PROSITE" id="PS00218">
    <property type="entry name" value="AMINO_ACID_PERMEASE_1"/>
    <property type="match status" value="1"/>
</dbReference>
<keyword evidence="6 7" id="KW-0472">Membrane</keyword>
<dbReference type="Proteomes" id="UP000242519">
    <property type="component" value="Unassembled WGS sequence"/>
</dbReference>
<dbReference type="OrthoDB" id="3900342at2759"/>
<dbReference type="AlphaFoldDB" id="A0A218ZDD1"/>
<comment type="subcellular location">
    <subcellularLocation>
        <location evidence="1">Membrane</location>
        <topology evidence="1">Multi-pass membrane protein</topology>
    </subcellularLocation>
</comment>
<evidence type="ECO:0000256" key="5">
    <source>
        <dbReference type="ARBA" id="ARBA00022989"/>
    </source>
</evidence>
<evidence type="ECO:0000256" key="7">
    <source>
        <dbReference type="SAM" id="Phobius"/>
    </source>
</evidence>
<gene>
    <name evidence="9" type="ORF">B2J93_8037</name>
</gene>
<feature type="transmembrane region" description="Helical" evidence="7">
    <location>
        <begin position="231"/>
        <end position="250"/>
    </location>
</feature>
<evidence type="ECO:0000313" key="9">
    <source>
        <dbReference type="EMBL" id="OWP05295.1"/>
    </source>
</evidence>
<protein>
    <submittedName>
        <fullName evidence="9">Amino-acid permease inda</fullName>
    </submittedName>
</protein>
<dbReference type="Pfam" id="PF00324">
    <property type="entry name" value="AA_permease"/>
    <property type="match status" value="1"/>
</dbReference>
<keyword evidence="2" id="KW-0813">Transport</keyword>
<dbReference type="InParanoid" id="A0A218ZDD1"/>
<name>A0A218ZDD1_9HELO</name>
<dbReference type="PANTHER" id="PTHR43341">
    <property type="entry name" value="AMINO ACID PERMEASE"/>
    <property type="match status" value="1"/>
</dbReference>
<proteinExistence type="predicted"/>
<dbReference type="PANTHER" id="PTHR43341:SF12">
    <property type="entry name" value="AMINO ACID TRANSPORTER (EUROFUNG)"/>
    <property type="match status" value="1"/>
</dbReference>
<feature type="transmembrane region" description="Helical" evidence="7">
    <location>
        <begin position="115"/>
        <end position="136"/>
    </location>
</feature>
<evidence type="ECO:0000313" key="10">
    <source>
        <dbReference type="Proteomes" id="UP000242519"/>
    </source>
</evidence>
<sequence>MKPRHLNMISIGGSIGAGFFVGSGKALADGGPGSLLIDFSLVGFMMFQVVYALGEMAIMFPVSGGFYTYSSRFIDPTWGFAMGWNYVFQWAIVLPLETTIAAGTIRYWTQALNPAVWVALVLGVIVLISLFGALGYAESEFWFSTVKLIAVIVFTIIGLVCDLGGGPSGGKYDHFYGAREWHADPFKNGFKGICAVFVTAAFSFSGTELVGLAAAESKNPAKALPSAIKQVFYRITCFYIISLTFIGLLVSANDPRLTGSGPSDVQASPFVIVGVDAALLGFDHFMNAVILVSVISIANSGVYGGSRTLCALAEQSYAPKIFSYIDKSGRPLFATIAILLCGLIAFINTASSSQKIFDWLLALSGLAALFTWGSICIAHIRFRAAWKHQGRTVDEIPFRAFFGVYGSWVGLTLIILVLAAQFYTALYPLSKNGEIGTAEEFFQAYLALPVVIFFFACGWIWKRPQWLTLDKIDVDTGRKEVDWLQVNAEKVRSASFPPLKRLYHYLF</sequence>
<feature type="transmembrane region" description="Helical" evidence="7">
    <location>
        <begin position="400"/>
        <end position="422"/>
    </location>
</feature>
<reference evidence="9 10" key="1">
    <citation type="submission" date="2017-04" db="EMBL/GenBank/DDBJ databases">
        <title>Draft genome sequence of Marssonina coronaria NL1: causal agent of apple blotch.</title>
        <authorList>
            <person name="Cheng Q."/>
        </authorList>
    </citation>
    <scope>NUCLEOTIDE SEQUENCE [LARGE SCALE GENOMIC DNA]</scope>
    <source>
        <strain evidence="9 10">NL1</strain>
    </source>
</reference>
<evidence type="ECO:0000256" key="4">
    <source>
        <dbReference type="ARBA" id="ARBA00022970"/>
    </source>
</evidence>
<dbReference type="Gene3D" id="1.20.1740.10">
    <property type="entry name" value="Amino acid/polyamine transporter I"/>
    <property type="match status" value="1"/>
</dbReference>
<dbReference type="InterPro" id="IPR004841">
    <property type="entry name" value="AA-permease/SLC12A_dom"/>
</dbReference>
<dbReference type="STRING" id="503106.A0A218ZDD1"/>
<keyword evidence="4" id="KW-0029">Amino-acid transport</keyword>
<evidence type="ECO:0000256" key="2">
    <source>
        <dbReference type="ARBA" id="ARBA00022448"/>
    </source>
</evidence>
<dbReference type="GO" id="GO:0016020">
    <property type="term" value="C:membrane"/>
    <property type="evidence" value="ECO:0007669"/>
    <property type="project" value="UniProtKB-SubCell"/>
</dbReference>
<feature type="transmembrane region" description="Helical" evidence="7">
    <location>
        <begin position="44"/>
        <end position="67"/>
    </location>
</feature>
<feature type="transmembrane region" description="Helical" evidence="7">
    <location>
        <begin position="332"/>
        <end position="350"/>
    </location>
</feature>
<dbReference type="GO" id="GO:0015171">
    <property type="term" value="F:amino acid transmembrane transporter activity"/>
    <property type="evidence" value="ECO:0007669"/>
    <property type="project" value="TreeGrafter"/>
</dbReference>
<dbReference type="InterPro" id="IPR004840">
    <property type="entry name" value="Amino_acid_permease_CS"/>
</dbReference>
<evidence type="ECO:0000256" key="1">
    <source>
        <dbReference type="ARBA" id="ARBA00004141"/>
    </source>
</evidence>
<keyword evidence="10" id="KW-1185">Reference proteome</keyword>
<dbReference type="PIRSF" id="PIRSF006060">
    <property type="entry name" value="AA_transporter"/>
    <property type="match status" value="1"/>
</dbReference>
<evidence type="ECO:0000256" key="6">
    <source>
        <dbReference type="ARBA" id="ARBA00023136"/>
    </source>
</evidence>
<evidence type="ECO:0000259" key="8">
    <source>
        <dbReference type="Pfam" id="PF00324"/>
    </source>
</evidence>
<feature type="transmembrane region" description="Helical" evidence="7">
    <location>
        <begin position="270"/>
        <end position="298"/>
    </location>
</feature>
<organism evidence="9 10">
    <name type="scientific">Diplocarpon coronariae</name>
    <dbReference type="NCBI Taxonomy" id="2795749"/>
    <lineage>
        <taxon>Eukaryota</taxon>
        <taxon>Fungi</taxon>
        <taxon>Dikarya</taxon>
        <taxon>Ascomycota</taxon>
        <taxon>Pezizomycotina</taxon>
        <taxon>Leotiomycetes</taxon>
        <taxon>Helotiales</taxon>
        <taxon>Drepanopezizaceae</taxon>
        <taxon>Diplocarpon</taxon>
    </lineage>
</organism>
<comment type="caution">
    <text evidence="9">The sequence shown here is derived from an EMBL/GenBank/DDBJ whole genome shotgun (WGS) entry which is preliminary data.</text>
</comment>
<keyword evidence="5 7" id="KW-1133">Transmembrane helix</keyword>
<feature type="transmembrane region" description="Helical" evidence="7">
    <location>
        <begin position="87"/>
        <end position="109"/>
    </location>
</feature>
<evidence type="ECO:0000256" key="3">
    <source>
        <dbReference type="ARBA" id="ARBA00022692"/>
    </source>
</evidence>
<feature type="transmembrane region" description="Helical" evidence="7">
    <location>
        <begin position="442"/>
        <end position="461"/>
    </location>
</feature>
<dbReference type="InterPro" id="IPR050524">
    <property type="entry name" value="APC_YAT"/>
</dbReference>
<dbReference type="EMBL" id="MZNU01000076">
    <property type="protein sequence ID" value="OWP05295.1"/>
    <property type="molecule type" value="Genomic_DNA"/>
</dbReference>
<feature type="transmembrane region" description="Helical" evidence="7">
    <location>
        <begin position="356"/>
        <end position="380"/>
    </location>
</feature>